<accession>A0A195CM26</accession>
<evidence type="ECO:0000313" key="1">
    <source>
        <dbReference type="EMBL" id="KYN01522.1"/>
    </source>
</evidence>
<proteinExistence type="predicted"/>
<dbReference type="AlphaFoldDB" id="A0A195CM26"/>
<name>A0A195CM26_9HYME</name>
<organism evidence="1 2">
    <name type="scientific">Cyphomyrmex costatus</name>
    <dbReference type="NCBI Taxonomy" id="456900"/>
    <lineage>
        <taxon>Eukaryota</taxon>
        <taxon>Metazoa</taxon>
        <taxon>Ecdysozoa</taxon>
        <taxon>Arthropoda</taxon>
        <taxon>Hexapoda</taxon>
        <taxon>Insecta</taxon>
        <taxon>Pterygota</taxon>
        <taxon>Neoptera</taxon>
        <taxon>Endopterygota</taxon>
        <taxon>Hymenoptera</taxon>
        <taxon>Apocrita</taxon>
        <taxon>Aculeata</taxon>
        <taxon>Formicoidea</taxon>
        <taxon>Formicidae</taxon>
        <taxon>Myrmicinae</taxon>
        <taxon>Cyphomyrmex</taxon>
    </lineage>
</organism>
<reference evidence="1 2" key="1">
    <citation type="submission" date="2016-03" db="EMBL/GenBank/DDBJ databases">
        <title>Cyphomyrmex costatus WGS genome.</title>
        <authorList>
            <person name="Nygaard S."/>
            <person name="Hu H."/>
            <person name="Boomsma J."/>
            <person name="Zhang G."/>
        </authorList>
    </citation>
    <scope>NUCLEOTIDE SEQUENCE [LARGE SCALE GENOMIC DNA]</scope>
    <source>
        <strain evidence="1">MS0001</strain>
        <tissue evidence="1">Whole body</tissue>
    </source>
</reference>
<gene>
    <name evidence="1" type="ORF">ALC62_07704</name>
</gene>
<protein>
    <submittedName>
        <fullName evidence="1">Uncharacterized protein</fullName>
    </submittedName>
</protein>
<dbReference type="EMBL" id="KQ977600">
    <property type="protein sequence ID" value="KYN01522.1"/>
    <property type="molecule type" value="Genomic_DNA"/>
</dbReference>
<sequence length="35" mass="3910">MAAGASGARCWDQSQMRSYSEESRKLDHASPLHFV</sequence>
<evidence type="ECO:0000313" key="2">
    <source>
        <dbReference type="Proteomes" id="UP000078542"/>
    </source>
</evidence>
<dbReference type="Proteomes" id="UP000078542">
    <property type="component" value="Unassembled WGS sequence"/>
</dbReference>
<keyword evidence="2" id="KW-1185">Reference proteome</keyword>